<evidence type="ECO:0000313" key="3">
    <source>
        <dbReference type="Proteomes" id="UP001163046"/>
    </source>
</evidence>
<dbReference type="GO" id="GO:0036064">
    <property type="term" value="C:ciliary basal body"/>
    <property type="evidence" value="ECO:0007669"/>
    <property type="project" value="TreeGrafter"/>
</dbReference>
<sequence length="138" mass="15965">MELPDNKTALEKFPGETTLLTGIARIHEELNDMTNAVKLYKDVLHYDNTHVEAIACIATHHFYTDQPEIALRFYRRLLQMGVYNAELFTNLGLCCFYAQQYDMTLNCFERALALASDENMGDVWYNIGHVAVVWSFYN</sequence>
<dbReference type="PANTHER" id="PTHR44177:SF1">
    <property type="entry name" value="TETRATRICOPEPTIDE REPEAT PROTEIN 8"/>
    <property type="match status" value="1"/>
</dbReference>
<dbReference type="InterPro" id="IPR011990">
    <property type="entry name" value="TPR-like_helical_dom_sf"/>
</dbReference>
<dbReference type="GO" id="GO:1905515">
    <property type="term" value="P:non-motile cilium assembly"/>
    <property type="evidence" value="ECO:0007669"/>
    <property type="project" value="InterPro"/>
</dbReference>
<evidence type="ECO:0000256" key="1">
    <source>
        <dbReference type="PROSITE-ProRule" id="PRU00339"/>
    </source>
</evidence>
<dbReference type="Proteomes" id="UP001163046">
    <property type="component" value="Unassembled WGS sequence"/>
</dbReference>
<dbReference type="EMBL" id="MU827827">
    <property type="protein sequence ID" value="KAJ7321457.1"/>
    <property type="molecule type" value="Genomic_DNA"/>
</dbReference>
<dbReference type="PROSITE" id="PS50005">
    <property type="entry name" value="TPR"/>
    <property type="match status" value="1"/>
</dbReference>
<dbReference type="SMART" id="SM00028">
    <property type="entry name" value="TPR"/>
    <property type="match status" value="3"/>
</dbReference>
<dbReference type="InterPro" id="IPR019734">
    <property type="entry name" value="TPR_rpt"/>
</dbReference>
<dbReference type="GO" id="GO:0097730">
    <property type="term" value="C:non-motile cilium"/>
    <property type="evidence" value="ECO:0007669"/>
    <property type="project" value="TreeGrafter"/>
</dbReference>
<gene>
    <name evidence="2" type="primary">TTC8_1</name>
    <name evidence="2" type="ORF">OS493_034810</name>
</gene>
<dbReference type="PANTHER" id="PTHR44177">
    <property type="entry name" value="TETRATRICOPEPTIDE REPEAT PROTEIN 8"/>
    <property type="match status" value="1"/>
</dbReference>
<dbReference type="Gene3D" id="1.25.40.10">
    <property type="entry name" value="Tetratricopeptide repeat domain"/>
    <property type="match status" value="1"/>
</dbReference>
<dbReference type="OrthoDB" id="421121at2759"/>
<keyword evidence="1" id="KW-0802">TPR repeat</keyword>
<evidence type="ECO:0000313" key="2">
    <source>
        <dbReference type="EMBL" id="KAJ7321457.1"/>
    </source>
</evidence>
<organism evidence="2 3">
    <name type="scientific">Desmophyllum pertusum</name>
    <dbReference type="NCBI Taxonomy" id="174260"/>
    <lineage>
        <taxon>Eukaryota</taxon>
        <taxon>Metazoa</taxon>
        <taxon>Cnidaria</taxon>
        <taxon>Anthozoa</taxon>
        <taxon>Hexacorallia</taxon>
        <taxon>Scleractinia</taxon>
        <taxon>Caryophylliina</taxon>
        <taxon>Caryophylliidae</taxon>
        <taxon>Desmophyllum</taxon>
    </lineage>
</organism>
<dbReference type="AlphaFoldDB" id="A0A9X0CDY2"/>
<dbReference type="GO" id="GO:0034464">
    <property type="term" value="C:BBSome"/>
    <property type="evidence" value="ECO:0007669"/>
    <property type="project" value="InterPro"/>
</dbReference>
<keyword evidence="3" id="KW-1185">Reference proteome</keyword>
<comment type="caution">
    <text evidence="2">The sequence shown here is derived from an EMBL/GenBank/DDBJ whole genome shotgun (WGS) entry which is preliminary data.</text>
</comment>
<dbReference type="Pfam" id="PF13176">
    <property type="entry name" value="TPR_7"/>
    <property type="match status" value="1"/>
</dbReference>
<reference evidence="2" key="1">
    <citation type="submission" date="2023-01" db="EMBL/GenBank/DDBJ databases">
        <title>Genome assembly of the deep-sea coral Lophelia pertusa.</title>
        <authorList>
            <person name="Herrera S."/>
            <person name="Cordes E."/>
        </authorList>
    </citation>
    <scope>NUCLEOTIDE SEQUENCE</scope>
    <source>
        <strain evidence="2">USNM1676648</strain>
        <tissue evidence="2">Polyp</tissue>
    </source>
</reference>
<feature type="repeat" description="TPR" evidence="1">
    <location>
        <begin position="85"/>
        <end position="118"/>
    </location>
</feature>
<dbReference type="InterPro" id="IPR028796">
    <property type="entry name" value="BBS8"/>
</dbReference>
<accession>A0A9X0CDY2</accession>
<protein>
    <submittedName>
        <fullName evidence="2">Tetratricopeptide repeat protein 8</fullName>
    </submittedName>
</protein>
<dbReference type="SUPFAM" id="SSF48452">
    <property type="entry name" value="TPR-like"/>
    <property type="match status" value="1"/>
</dbReference>
<name>A0A9X0CDY2_9CNID</name>
<proteinExistence type="predicted"/>